<organism evidence="7 8">
    <name type="scientific">Macrophomina phaseolina</name>
    <dbReference type="NCBI Taxonomy" id="35725"/>
    <lineage>
        <taxon>Eukaryota</taxon>
        <taxon>Fungi</taxon>
        <taxon>Dikarya</taxon>
        <taxon>Ascomycota</taxon>
        <taxon>Pezizomycotina</taxon>
        <taxon>Dothideomycetes</taxon>
        <taxon>Dothideomycetes incertae sedis</taxon>
        <taxon>Botryosphaeriales</taxon>
        <taxon>Botryosphaeriaceae</taxon>
        <taxon>Macrophomina</taxon>
    </lineage>
</organism>
<dbReference type="Proteomes" id="UP000774617">
    <property type="component" value="Unassembled WGS sequence"/>
</dbReference>
<evidence type="ECO:0008006" key="9">
    <source>
        <dbReference type="Google" id="ProtNLM"/>
    </source>
</evidence>
<evidence type="ECO:0000313" key="7">
    <source>
        <dbReference type="EMBL" id="KAH7041900.1"/>
    </source>
</evidence>
<evidence type="ECO:0000256" key="1">
    <source>
        <dbReference type="ARBA" id="ARBA00004141"/>
    </source>
</evidence>
<protein>
    <recommendedName>
        <fullName evidence="9">G-protein coupled receptors family 2 profile 2 domain-containing protein</fullName>
    </recommendedName>
</protein>
<proteinExistence type="predicted"/>
<dbReference type="InterPro" id="IPR053247">
    <property type="entry name" value="GPCR_GPR1/git3-like"/>
</dbReference>
<feature type="transmembrane region" description="Helical" evidence="6">
    <location>
        <begin position="175"/>
        <end position="204"/>
    </location>
</feature>
<evidence type="ECO:0000256" key="5">
    <source>
        <dbReference type="SAM" id="MobiDB-lite"/>
    </source>
</evidence>
<dbReference type="PANTHER" id="PTHR42058">
    <property type="entry name" value="G_PROTEIN_RECEP_F2_4 DOMAIN-CONTAINING PROTEIN"/>
    <property type="match status" value="1"/>
</dbReference>
<keyword evidence="2 6" id="KW-0812">Transmembrane</keyword>
<evidence type="ECO:0000256" key="6">
    <source>
        <dbReference type="SAM" id="Phobius"/>
    </source>
</evidence>
<feature type="transmembrane region" description="Helical" evidence="6">
    <location>
        <begin position="308"/>
        <end position="330"/>
    </location>
</feature>
<feature type="transmembrane region" description="Helical" evidence="6">
    <location>
        <begin position="94"/>
        <end position="112"/>
    </location>
</feature>
<dbReference type="Pfam" id="PF00002">
    <property type="entry name" value="7tm_2"/>
    <property type="match status" value="1"/>
</dbReference>
<keyword evidence="4 6" id="KW-0472">Membrane</keyword>
<dbReference type="PANTHER" id="PTHR42058:SF1">
    <property type="entry name" value="G-PROTEIN COUPLED RECEPTORS FAMILY 2 PROFILE 2 DOMAIN-CONTAINING PROTEIN"/>
    <property type="match status" value="1"/>
</dbReference>
<dbReference type="InterPro" id="IPR000832">
    <property type="entry name" value="GPCR_2_secretin-like"/>
</dbReference>
<sequence>MASSSTITCPPPFVSDADYQRGGGYVHGRFCGINPGVPGQKCCLPCPVQDWVYPEEFTDKLKIANYVGISSVALCGFLLLSFLVLPPERSNRHYLTIGVTLAITFFSIPFLIPLGTKPDMCYDKITPNGQGSDISCAWTGALLLLGAMGSALWIFLRALWLHLRVCWEVDPGRPFMIISTAAGLAIPAAFTAVALTITGVSYRVGLVCLPNHRRAIVTFWAWEVGFAGAALLVQGATTGYCIWVYLLVLFRGRKRVAGAREAGTGQISANGRRPPDHSSFANESTSSSGSARPQNTWRKMRRMLLMQWRGIALTVIMAVESLFYIIVFVAQDTRFGEVASKANEPDARTWSACLVLTGGNRSACLIYAGKLAISQDLVLGSLLLGSVSTARYSISFIPSTALLPITSAPKYKY</sequence>
<keyword evidence="3 6" id="KW-1133">Transmembrane helix</keyword>
<reference evidence="7 8" key="1">
    <citation type="journal article" date="2021" name="Nat. Commun.">
        <title>Genetic determinants of endophytism in the Arabidopsis root mycobiome.</title>
        <authorList>
            <person name="Mesny F."/>
            <person name="Miyauchi S."/>
            <person name="Thiergart T."/>
            <person name="Pickel B."/>
            <person name="Atanasova L."/>
            <person name="Karlsson M."/>
            <person name="Huettel B."/>
            <person name="Barry K.W."/>
            <person name="Haridas S."/>
            <person name="Chen C."/>
            <person name="Bauer D."/>
            <person name="Andreopoulos W."/>
            <person name="Pangilinan J."/>
            <person name="LaButti K."/>
            <person name="Riley R."/>
            <person name="Lipzen A."/>
            <person name="Clum A."/>
            <person name="Drula E."/>
            <person name="Henrissat B."/>
            <person name="Kohler A."/>
            <person name="Grigoriev I.V."/>
            <person name="Martin F.M."/>
            <person name="Hacquard S."/>
        </authorList>
    </citation>
    <scope>NUCLEOTIDE SEQUENCE [LARGE SCALE GENOMIC DNA]</scope>
    <source>
        <strain evidence="7 8">MPI-SDFR-AT-0080</strain>
    </source>
</reference>
<gene>
    <name evidence="7" type="ORF">B0J12DRAFT_580073</name>
</gene>
<dbReference type="Gene3D" id="1.20.1070.10">
    <property type="entry name" value="Rhodopsin 7-helix transmembrane proteins"/>
    <property type="match status" value="1"/>
</dbReference>
<feature type="transmembrane region" description="Helical" evidence="6">
    <location>
        <begin position="137"/>
        <end position="163"/>
    </location>
</feature>
<feature type="compositionally biased region" description="Polar residues" evidence="5">
    <location>
        <begin position="279"/>
        <end position="294"/>
    </location>
</feature>
<comment type="caution">
    <text evidence="7">The sequence shown here is derived from an EMBL/GenBank/DDBJ whole genome shotgun (WGS) entry which is preliminary data.</text>
</comment>
<evidence type="ECO:0000256" key="3">
    <source>
        <dbReference type="ARBA" id="ARBA00022989"/>
    </source>
</evidence>
<accession>A0ABQ8G0V6</accession>
<feature type="transmembrane region" description="Helical" evidence="6">
    <location>
        <begin position="63"/>
        <end position="85"/>
    </location>
</feature>
<evidence type="ECO:0000313" key="8">
    <source>
        <dbReference type="Proteomes" id="UP000774617"/>
    </source>
</evidence>
<feature type="transmembrane region" description="Helical" evidence="6">
    <location>
        <begin position="224"/>
        <end position="250"/>
    </location>
</feature>
<dbReference type="EMBL" id="JAGTJR010000028">
    <property type="protein sequence ID" value="KAH7041900.1"/>
    <property type="molecule type" value="Genomic_DNA"/>
</dbReference>
<feature type="region of interest" description="Disordered" evidence="5">
    <location>
        <begin position="263"/>
        <end position="294"/>
    </location>
</feature>
<evidence type="ECO:0000256" key="2">
    <source>
        <dbReference type="ARBA" id="ARBA00022692"/>
    </source>
</evidence>
<comment type="subcellular location">
    <subcellularLocation>
        <location evidence="1">Membrane</location>
        <topology evidence="1">Multi-pass membrane protein</topology>
    </subcellularLocation>
</comment>
<evidence type="ECO:0000256" key="4">
    <source>
        <dbReference type="ARBA" id="ARBA00023136"/>
    </source>
</evidence>
<name>A0ABQ8G0V6_9PEZI</name>
<keyword evidence="8" id="KW-1185">Reference proteome</keyword>